<feature type="region of interest" description="Disordered" evidence="6">
    <location>
        <begin position="70"/>
        <end position="109"/>
    </location>
</feature>
<evidence type="ECO:0000256" key="1">
    <source>
        <dbReference type="ARBA" id="ARBA00022723"/>
    </source>
</evidence>
<dbReference type="PROSITE" id="PS50157">
    <property type="entry name" value="ZINC_FINGER_C2H2_2"/>
    <property type="match status" value="5"/>
</dbReference>
<dbReference type="AlphaFoldDB" id="A0A6J2JAU9"/>
<dbReference type="PROSITE" id="PS00028">
    <property type="entry name" value="ZINC_FINGER_C2H2_1"/>
    <property type="match status" value="5"/>
</dbReference>
<feature type="domain" description="C2H2-type" evidence="7">
    <location>
        <begin position="115"/>
        <end position="144"/>
    </location>
</feature>
<feature type="compositionally biased region" description="Basic and acidic residues" evidence="6">
    <location>
        <begin position="72"/>
        <end position="86"/>
    </location>
</feature>
<dbReference type="KEGG" id="bman:114240176"/>
<protein>
    <submittedName>
        <fullName evidence="9">Uncharacterized protein LOC114240176 isoform X1</fullName>
    </submittedName>
</protein>
<dbReference type="RefSeq" id="XP_028026438.1">
    <property type="nucleotide sequence ID" value="XM_028170637.1"/>
</dbReference>
<dbReference type="GeneID" id="114240176"/>
<dbReference type="PANTHER" id="PTHR46179:SF25">
    <property type="entry name" value="METAL RESPONSE ELEMENT-BINDING TRANSCRIPTION FACTOR-1, ISOFORM C"/>
    <property type="match status" value="1"/>
</dbReference>
<evidence type="ECO:0000259" key="7">
    <source>
        <dbReference type="PROSITE" id="PS50157"/>
    </source>
</evidence>
<evidence type="ECO:0000256" key="4">
    <source>
        <dbReference type="ARBA" id="ARBA00022833"/>
    </source>
</evidence>
<evidence type="ECO:0000313" key="8">
    <source>
        <dbReference type="Proteomes" id="UP000504629"/>
    </source>
</evidence>
<feature type="domain" description="C2H2-type" evidence="7">
    <location>
        <begin position="145"/>
        <end position="174"/>
    </location>
</feature>
<dbReference type="GO" id="GO:0008270">
    <property type="term" value="F:zinc ion binding"/>
    <property type="evidence" value="ECO:0007669"/>
    <property type="project" value="UniProtKB-KW"/>
</dbReference>
<keyword evidence="2" id="KW-0677">Repeat</keyword>
<dbReference type="Pfam" id="PF00096">
    <property type="entry name" value="zf-C2H2"/>
    <property type="match status" value="4"/>
</dbReference>
<dbReference type="SUPFAM" id="SSF57667">
    <property type="entry name" value="beta-beta-alpha zinc fingers"/>
    <property type="match status" value="3"/>
</dbReference>
<accession>A0A6J2JAU9</accession>
<dbReference type="FunFam" id="3.30.160.60:FF:000349">
    <property type="entry name" value="metal regulatory transcription factor 1"/>
    <property type="match status" value="1"/>
</dbReference>
<organism evidence="8 9">
    <name type="scientific">Bombyx mandarina</name>
    <name type="common">Wild silk moth</name>
    <name type="synonym">Wild silkworm</name>
    <dbReference type="NCBI Taxonomy" id="7092"/>
    <lineage>
        <taxon>Eukaryota</taxon>
        <taxon>Metazoa</taxon>
        <taxon>Ecdysozoa</taxon>
        <taxon>Arthropoda</taxon>
        <taxon>Hexapoda</taxon>
        <taxon>Insecta</taxon>
        <taxon>Pterygota</taxon>
        <taxon>Neoptera</taxon>
        <taxon>Endopterygota</taxon>
        <taxon>Lepidoptera</taxon>
        <taxon>Glossata</taxon>
        <taxon>Ditrysia</taxon>
        <taxon>Bombycoidea</taxon>
        <taxon>Bombycidae</taxon>
        <taxon>Bombycinae</taxon>
        <taxon>Bombyx</taxon>
    </lineage>
</organism>
<dbReference type="OrthoDB" id="6145499at2759"/>
<reference evidence="9" key="1">
    <citation type="submission" date="2025-08" db="UniProtKB">
        <authorList>
            <consortium name="RefSeq"/>
        </authorList>
    </citation>
    <scope>IDENTIFICATION</scope>
    <source>
        <tissue evidence="9">Silk gland</tissue>
    </source>
</reference>
<dbReference type="Proteomes" id="UP000504629">
    <property type="component" value="Unplaced"/>
</dbReference>
<dbReference type="FunFam" id="3.30.160.60:FF:000370">
    <property type="entry name" value="Metal regulatory transcription factor 1"/>
    <property type="match status" value="1"/>
</dbReference>
<feature type="domain" description="C2H2-type" evidence="7">
    <location>
        <begin position="204"/>
        <end position="233"/>
    </location>
</feature>
<dbReference type="SMART" id="SM00355">
    <property type="entry name" value="ZnF_C2H2"/>
    <property type="match status" value="5"/>
</dbReference>
<dbReference type="PANTHER" id="PTHR46179">
    <property type="entry name" value="ZINC FINGER PROTEIN"/>
    <property type="match status" value="1"/>
</dbReference>
<dbReference type="CTD" id="39089"/>
<evidence type="ECO:0000256" key="3">
    <source>
        <dbReference type="ARBA" id="ARBA00022771"/>
    </source>
</evidence>
<evidence type="ECO:0000256" key="2">
    <source>
        <dbReference type="ARBA" id="ARBA00022737"/>
    </source>
</evidence>
<evidence type="ECO:0000256" key="5">
    <source>
        <dbReference type="PROSITE-ProRule" id="PRU00042"/>
    </source>
</evidence>
<feature type="compositionally biased region" description="Basic and acidic residues" evidence="6">
    <location>
        <begin position="95"/>
        <end position="109"/>
    </location>
</feature>
<dbReference type="Gene3D" id="3.30.160.60">
    <property type="entry name" value="Classic Zinc Finger"/>
    <property type="match status" value="5"/>
</dbReference>
<keyword evidence="3 5" id="KW-0863">Zinc-finger</keyword>
<dbReference type="GO" id="GO:0006357">
    <property type="term" value="P:regulation of transcription by RNA polymerase II"/>
    <property type="evidence" value="ECO:0007669"/>
    <property type="project" value="TreeGrafter"/>
</dbReference>
<dbReference type="InterPro" id="IPR036236">
    <property type="entry name" value="Znf_C2H2_sf"/>
</dbReference>
<evidence type="ECO:0000313" key="9">
    <source>
        <dbReference type="RefSeq" id="XP_028026438.1"/>
    </source>
</evidence>
<sequence>MAAWLTDSGPSDITEQNNLCTFLVEKRNSNIRADLNLEAFDKEFKGLQPCGFEKSAFVSAVTSESVYNHNSEVSEGKTHLETHDDSSGMSSIKIDSQKHQMDKNKRKTEDNNARYRCEYDGCERTYSTVGNLRTHMKTHKGEYRFKCPMQSCEKAFLTSYSLKIHVRAHTKTKPFICDNSSCGKAFNTLYRLRAHQRLHSGDTFNCKSDGCAKYFTTLSDLKKHIRTHTKERPYKCRMDGCDKSFIASHHLKAHGRTHAPPRHFATFASVRPHVGKQQAEAEVVNTEVAKPLNPEPAKTDIMYWDGLLESFGRITTESNSTDGSLEDVTVVNNEYITEWLFEGTGAPKDAAAYDINSIALSPFDVDKTDKKYENTWVDVNGIQPTVPVDNGNKLEVRSKAIQLALANEVELQAPWVDVSALAASISETPVTIKEKSPESIFTLATSVPTHMQSYIDLSAEGPTAHVMTHAALALDTPSVRDVAAGVFNDSEIVTNLEPGKIDADLDLFFKSDDDRSLNTPSPSKVQQNIEINPANSVLFNTDLDLEDTLLFDNEPPSDMYVVRTENIFGKEIAKRNALEQVAADCGICSCEGCTCNSEGECRDSSTADTCTCVNCACDHSAMTCAAGCGSATATDRNTFLHYHERHNSTTKLEDLGIFTLRECDDTATSALNKIKCSCDGSTKCSILNAGKDPCCGGAKSCCVTICIDKLDAFKKFLTDNSMLDAMKVRSVDDDLKALFTAFNQFVSCGDKV</sequence>
<evidence type="ECO:0000256" key="6">
    <source>
        <dbReference type="SAM" id="MobiDB-lite"/>
    </source>
</evidence>
<gene>
    <name evidence="9" type="primary">LOC114240176</name>
</gene>
<name>A0A6J2JAU9_BOMMA</name>
<keyword evidence="4" id="KW-0862">Zinc</keyword>
<dbReference type="FunFam" id="3.30.160.60:FF:000125">
    <property type="entry name" value="Putative zinc finger protein 143"/>
    <property type="match status" value="2"/>
</dbReference>
<dbReference type="GO" id="GO:0005634">
    <property type="term" value="C:nucleus"/>
    <property type="evidence" value="ECO:0007669"/>
    <property type="project" value="TreeGrafter"/>
</dbReference>
<keyword evidence="8" id="KW-1185">Reference proteome</keyword>
<dbReference type="InterPro" id="IPR051061">
    <property type="entry name" value="Zinc_finger_trans_reg"/>
</dbReference>
<dbReference type="InterPro" id="IPR013087">
    <property type="entry name" value="Znf_C2H2_type"/>
</dbReference>
<keyword evidence="1" id="KW-0479">Metal-binding</keyword>
<feature type="domain" description="C2H2-type" evidence="7">
    <location>
        <begin position="234"/>
        <end position="263"/>
    </location>
</feature>
<feature type="domain" description="C2H2-type" evidence="7">
    <location>
        <begin position="175"/>
        <end position="204"/>
    </location>
</feature>
<proteinExistence type="predicted"/>